<dbReference type="Gene3D" id="3.40.50.300">
    <property type="entry name" value="P-loop containing nucleotide triphosphate hydrolases"/>
    <property type="match status" value="2"/>
</dbReference>
<evidence type="ECO:0000256" key="3">
    <source>
        <dbReference type="ARBA" id="ARBA00022801"/>
    </source>
</evidence>
<dbReference type="PANTHER" id="PTHR47959:SF13">
    <property type="entry name" value="ATP-DEPENDENT RNA HELICASE RHLE"/>
    <property type="match status" value="1"/>
</dbReference>
<gene>
    <name evidence="12" type="ORF">Tco025E_08187</name>
</gene>
<dbReference type="PROSITE" id="PS51195">
    <property type="entry name" value="Q_MOTIF"/>
    <property type="match status" value="1"/>
</dbReference>
<dbReference type="InterPro" id="IPR014014">
    <property type="entry name" value="RNA_helicase_DEAD_Q_motif"/>
</dbReference>
<dbReference type="InterPro" id="IPR014001">
    <property type="entry name" value="Helicase_ATP-bd"/>
</dbReference>
<accession>A0A422ND27</accession>
<dbReference type="GO" id="GO:0005524">
    <property type="term" value="F:ATP binding"/>
    <property type="evidence" value="ECO:0007669"/>
    <property type="project" value="UniProtKB-KW"/>
</dbReference>
<dbReference type="GO" id="GO:0003676">
    <property type="term" value="F:nucleic acid binding"/>
    <property type="evidence" value="ECO:0007669"/>
    <property type="project" value="InterPro"/>
</dbReference>
<dbReference type="AlphaFoldDB" id="A0A422ND27"/>
<dbReference type="GO" id="GO:0003743">
    <property type="term" value="F:translation initiation factor activity"/>
    <property type="evidence" value="ECO:0007669"/>
    <property type="project" value="UniProtKB-KW"/>
</dbReference>
<keyword evidence="3" id="KW-0378">Hydrolase</keyword>
<evidence type="ECO:0000256" key="1">
    <source>
        <dbReference type="ARBA" id="ARBA00022540"/>
    </source>
</evidence>
<feature type="region of interest" description="Disordered" evidence="8">
    <location>
        <begin position="392"/>
        <end position="432"/>
    </location>
</feature>
<feature type="domain" description="DEAD-box RNA helicase Q" evidence="11">
    <location>
        <begin position="95"/>
        <end position="124"/>
    </location>
</feature>
<feature type="compositionally biased region" description="Basic and acidic residues" evidence="8">
    <location>
        <begin position="414"/>
        <end position="428"/>
    </location>
</feature>
<evidence type="ECO:0000256" key="4">
    <source>
        <dbReference type="ARBA" id="ARBA00022806"/>
    </source>
</evidence>
<evidence type="ECO:0000256" key="2">
    <source>
        <dbReference type="ARBA" id="ARBA00022741"/>
    </source>
</evidence>
<evidence type="ECO:0000259" key="9">
    <source>
        <dbReference type="PROSITE" id="PS51192"/>
    </source>
</evidence>
<keyword evidence="5" id="KW-0067">ATP-binding</keyword>
<feature type="region of interest" description="Disordered" evidence="8">
    <location>
        <begin position="738"/>
        <end position="760"/>
    </location>
</feature>
<evidence type="ECO:0000256" key="5">
    <source>
        <dbReference type="ARBA" id="ARBA00022840"/>
    </source>
</evidence>
<feature type="short sequence motif" description="Q motif" evidence="7">
    <location>
        <begin position="95"/>
        <end position="124"/>
    </location>
</feature>
<dbReference type="GO" id="GO:0003724">
    <property type="term" value="F:RNA helicase activity"/>
    <property type="evidence" value="ECO:0007669"/>
    <property type="project" value="InterPro"/>
</dbReference>
<dbReference type="GeneID" id="40321798"/>
<dbReference type="GO" id="GO:0005829">
    <property type="term" value="C:cytosol"/>
    <property type="evidence" value="ECO:0007669"/>
    <property type="project" value="TreeGrafter"/>
</dbReference>
<evidence type="ECO:0000256" key="6">
    <source>
        <dbReference type="ARBA" id="ARBA00022917"/>
    </source>
</evidence>
<dbReference type="InterPro" id="IPR001650">
    <property type="entry name" value="Helicase_C-like"/>
</dbReference>
<dbReference type="SUPFAM" id="SSF52540">
    <property type="entry name" value="P-loop containing nucleoside triphosphate hydrolases"/>
    <property type="match status" value="1"/>
</dbReference>
<dbReference type="Proteomes" id="UP000284403">
    <property type="component" value="Unassembled WGS sequence"/>
</dbReference>
<dbReference type="PROSITE" id="PS51194">
    <property type="entry name" value="HELICASE_CTER"/>
    <property type="match status" value="1"/>
</dbReference>
<sequence length="760" mass="84552">MALRPLAAVMPVGMRSAVAAGGGCGPFGRGSAALLTAARGIIVPQQLKAYGGTFSRSIGERADHLVGNVLLQSLSPSRTANSPLLAANVKTKTVASFEDMLLAPELRAALAQSLHVTTPSPIQQTAIEVILQRKDTVVAAPHGEGKTLAYLLPLYQNMMKDRDVYKIPLRERRPRMILLAPTRELIAQLQHVCATLDAATGLRSVSFSSRKRAKHHLSRMLKNTLADVVILDPKVVLRLIRARRLFLDDIRYVAVDEADVMLSSQHDHDAVHLLMKVQKRMMFKYLWPVQTQTVFATAYVTRKLEFVVGKKFPQAVTCLQRQRMHRPPDTLSHRFFAVQRAQEKMDVLQHVLKKHGNQPRTIATDVDELRTHTQPHYLTGTLDEFVERLRHASPQEPPGQQARHCGAAPAMGKDVAREEGESHPRLDGRNGMVTPLRFASASAASLDVSHDEKEEARRALERVRPLRWEHLTTVAAPFTCHIPRTVFGEGQRVIVFTRGVDAATAVYHQLRGHGFACSLLHAALPWDVRRRMFADFASGRTNILCATDLAARGLDVHVDVVVNFDMPTNAPVYLSRAGRTARQGRLGRVYSLYTKHQGVIVAAVRAFLRKNLPLEGLSNWKSHMMTPRYAEWRTHKMNAIARSYVALITQKTIPAHLERTYLHHNATWRPLFHPQTSGIHGGVPPRQQQRVMDAVTEQAVWFRRAQLARRKGGRAKFGRRDAARGVWNSIGGIASNSVANAEQSANPGGPYFGPPQGPPK</sequence>
<dbReference type="EMBL" id="MKKU01000725">
    <property type="protein sequence ID" value="RNF03383.1"/>
    <property type="molecule type" value="Genomic_DNA"/>
</dbReference>
<keyword evidence="4 12" id="KW-0347">Helicase</keyword>
<evidence type="ECO:0000313" key="13">
    <source>
        <dbReference type="Proteomes" id="UP000284403"/>
    </source>
</evidence>
<keyword evidence="1" id="KW-0396">Initiation factor</keyword>
<dbReference type="SMART" id="SM00487">
    <property type="entry name" value="DEXDc"/>
    <property type="match status" value="1"/>
</dbReference>
<dbReference type="OrthoDB" id="10256233at2759"/>
<comment type="caution">
    <text evidence="12">The sequence shown here is derived from an EMBL/GenBank/DDBJ whole genome shotgun (WGS) entry which is preliminary data.</text>
</comment>
<dbReference type="Pfam" id="PF00271">
    <property type="entry name" value="Helicase_C"/>
    <property type="match status" value="1"/>
</dbReference>
<dbReference type="PANTHER" id="PTHR47959">
    <property type="entry name" value="ATP-DEPENDENT RNA HELICASE RHLE-RELATED"/>
    <property type="match status" value="1"/>
</dbReference>
<dbReference type="Pfam" id="PF00270">
    <property type="entry name" value="DEAD"/>
    <property type="match status" value="1"/>
</dbReference>
<name>A0A422ND27_9TRYP</name>
<dbReference type="SMART" id="SM00490">
    <property type="entry name" value="HELICc"/>
    <property type="match status" value="1"/>
</dbReference>
<dbReference type="InterPro" id="IPR050079">
    <property type="entry name" value="DEAD_box_RNA_helicase"/>
</dbReference>
<keyword evidence="13" id="KW-1185">Reference proteome</keyword>
<evidence type="ECO:0000259" key="11">
    <source>
        <dbReference type="PROSITE" id="PS51195"/>
    </source>
</evidence>
<proteinExistence type="predicted"/>
<organism evidence="12 13">
    <name type="scientific">Trypanosoma conorhini</name>
    <dbReference type="NCBI Taxonomy" id="83891"/>
    <lineage>
        <taxon>Eukaryota</taxon>
        <taxon>Discoba</taxon>
        <taxon>Euglenozoa</taxon>
        <taxon>Kinetoplastea</taxon>
        <taxon>Metakinetoplastina</taxon>
        <taxon>Trypanosomatida</taxon>
        <taxon>Trypanosomatidae</taxon>
        <taxon>Trypanosoma</taxon>
    </lineage>
</organism>
<reference evidence="12 13" key="1">
    <citation type="journal article" date="2018" name="BMC Genomics">
        <title>Genomic comparison of Trypanosoma conorhini and Trypanosoma rangeli to Trypanosoma cruzi strains of high and low virulence.</title>
        <authorList>
            <person name="Bradwell K.R."/>
            <person name="Koparde V.N."/>
            <person name="Matveyev A.V."/>
            <person name="Serrano M.G."/>
            <person name="Alves J.M."/>
            <person name="Parikh H."/>
            <person name="Huang B."/>
            <person name="Lee V."/>
            <person name="Espinosa-Alvarez O."/>
            <person name="Ortiz P.A."/>
            <person name="Costa-Martins A.G."/>
            <person name="Teixeira M.M."/>
            <person name="Buck G.A."/>
        </authorList>
    </citation>
    <scope>NUCLEOTIDE SEQUENCE [LARGE SCALE GENOMIC DNA]</scope>
    <source>
        <strain evidence="12 13">025E</strain>
    </source>
</reference>
<dbReference type="InterPro" id="IPR027417">
    <property type="entry name" value="P-loop_NTPase"/>
</dbReference>
<keyword evidence="2" id="KW-0547">Nucleotide-binding</keyword>
<evidence type="ECO:0000259" key="10">
    <source>
        <dbReference type="PROSITE" id="PS51194"/>
    </source>
</evidence>
<dbReference type="PROSITE" id="PS51192">
    <property type="entry name" value="HELICASE_ATP_BIND_1"/>
    <property type="match status" value="1"/>
</dbReference>
<protein>
    <submittedName>
        <fullName evidence="12">DEAD/DEAH box helicase-like protein</fullName>
    </submittedName>
</protein>
<dbReference type="InterPro" id="IPR011545">
    <property type="entry name" value="DEAD/DEAH_box_helicase_dom"/>
</dbReference>
<feature type="domain" description="Helicase ATP-binding" evidence="9">
    <location>
        <begin position="127"/>
        <end position="316"/>
    </location>
</feature>
<dbReference type="RefSeq" id="XP_029224830.1">
    <property type="nucleotide sequence ID" value="XM_029375042.1"/>
</dbReference>
<evidence type="ECO:0000256" key="8">
    <source>
        <dbReference type="SAM" id="MobiDB-lite"/>
    </source>
</evidence>
<dbReference type="GO" id="GO:0016787">
    <property type="term" value="F:hydrolase activity"/>
    <property type="evidence" value="ECO:0007669"/>
    <property type="project" value="UniProtKB-KW"/>
</dbReference>
<evidence type="ECO:0000313" key="12">
    <source>
        <dbReference type="EMBL" id="RNF03383.1"/>
    </source>
</evidence>
<feature type="domain" description="Helicase C-terminal" evidence="10">
    <location>
        <begin position="481"/>
        <end position="625"/>
    </location>
</feature>
<keyword evidence="6" id="KW-0648">Protein biosynthesis</keyword>
<evidence type="ECO:0000256" key="7">
    <source>
        <dbReference type="PROSITE-ProRule" id="PRU00552"/>
    </source>
</evidence>
<dbReference type="CDD" id="cd18787">
    <property type="entry name" value="SF2_C_DEAD"/>
    <property type="match status" value="1"/>
</dbReference>